<feature type="transmembrane region" description="Helical" evidence="7">
    <location>
        <begin position="641"/>
        <end position="663"/>
    </location>
</feature>
<evidence type="ECO:0000256" key="2">
    <source>
        <dbReference type="ARBA" id="ARBA00022475"/>
    </source>
</evidence>
<evidence type="ECO:0000313" key="9">
    <source>
        <dbReference type="EMBL" id="MFC0674359.1"/>
    </source>
</evidence>
<evidence type="ECO:0000259" key="8">
    <source>
        <dbReference type="PROSITE" id="PS50156"/>
    </source>
</evidence>
<protein>
    <submittedName>
        <fullName evidence="9">MMPL family transporter</fullName>
    </submittedName>
</protein>
<dbReference type="InterPro" id="IPR050545">
    <property type="entry name" value="Mycobact_MmpL"/>
</dbReference>
<keyword evidence="5 7" id="KW-0472">Membrane</keyword>
<feature type="domain" description="SSD" evidence="8">
    <location>
        <begin position="203"/>
        <end position="328"/>
    </location>
</feature>
<dbReference type="PANTHER" id="PTHR33406:SF13">
    <property type="entry name" value="MEMBRANE PROTEIN YDFJ"/>
    <property type="match status" value="1"/>
</dbReference>
<dbReference type="PROSITE" id="PS50156">
    <property type="entry name" value="SSD"/>
    <property type="match status" value="1"/>
</dbReference>
<feature type="transmembrane region" description="Helical" evidence="7">
    <location>
        <begin position="596"/>
        <end position="620"/>
    </location>
</feature>
<dbReference type="PANTHER" id="PTHR33406">
    <property type="entry name" value="MEMBRANE PROTEIN MJ1562-RELATED"/>
    <property type="match status" value="1"/>
</dbReference>
<gene>
    <name evidence="9" type="ORF">ACFFF6_10380</name>
</gene>
<dbReference type="EMBL" id="JBHLSV010000010">
    <property type="protein sequence ID" value="MFC0674359.1"/>
    <property type="molecule type" value="Genomic_DNA"/>
</dbReference>
<dbReference type="InterPro" id="IPR004869">
    <property type="entry name" value="MMPL_dom"/>
</dbReference>
<feature type="transmembrane region" description="Helical" evidence="7">
    <location>
        <begin position="563"/>
        <end position="584"/>
    </location>
</feature>
<dbReference type="Gene3D" id="1.20.1640.10">
    <property type="entry name" value="Multidrug efflux transporter AcrB transmembrane domain"/>
    <property type="match status" value="2"/>
</dbReference>
<keyword evidence="4 7" id="KW-1133">Transmembrane helix</keyword>
<name>A0ABV6RBI8_9MICO</name>
<evidence type="ECO:0000256" key="4">
    <source>
        <dbReference type="ARBA" id="ARBA00022989"/>
    </source>
</evidence>
<evidence type="ECO:0000313" key="10">
    <source>
        <dbReference type="Proteomes" id="UP001589793"/>
    </source>
</evidence>
<evidence type="ECO:0000256" key="1">
    <source>
        <dbReference type="ARBA" id="ARBA00004651"/>
    </source>
</evidence>
<sequence length="941" mass="97472">MSSSLYRLGRAMARARWKAVGVWALLMLVAGSLAIGLGGAFSSQFEIPGTEAQEGLDVLSTRFPQMSGTSGQLVFVTADGSDIDEHRAQIEAVMDEAAGVEGMEAAPSPFDEHSPGTRNDADTAIIGTVQMAGAMGSFPDGSIEELEQIAQEASGDGLEVHLGGQILQSSEIPMGPSEVIGLLAALIILAVTFRSVVPAAIPIASAIVGVGVSMLAVMALAAGIDIPSVTISLGAMLGLAVGIDYALFILSRHRGQLAEGQDVVESIGRAIATSGSAVIFAGLTVIIALVGLFVTGIPFLTMMGMASAGTVAVSVVVALTLLPAIMGLLGERLRPRRIRRLMAENGGVLPAPDPQGAARRPVGTGWVQLATKIPALTIVLVVVAMAALALPIKDLRLGLPDLGTEKPDTLARQSYDLVAEEFGPGYNGPLLVTADIINSTDPLGVVDDLEERIAALDGVAEVQLATPNEGADMAVVVIIPEGAQTDASTAELVRTLRADADGWERELDISDVTVTGQTAVAIDITDRLSSALLPFAVFVVGLSLILLTIVFRSIWVPIKASLGYLLSVGAAFGVVAMIFEYGWGNAALNIHVVGPVISFMPIMCMGVLFGLAMDYEVFLVSRMREEYVHSGDARGAIERGFTGSAPVVIAAALIMFAVFASFVPEGSFMLQPIAVALAVGVLVDAFVVRMTLVPAVLALLGDRAWQLPRWLDRILPRIDVEGEGLVKVLEHRSWTAAHGASAIRLEDAVLPLQPTGSHHEDLSGQLGPLTGAVAPGTLLVVRSDDAPARAALLAGIGGRLRPLAGVLAVGDRLSPDDITAIQARTHWIGAGADVSGRLAAITARAAAGRTIVLAEIEDLLGAREGAVAHLEDLLEAGACVVVGSPDPRPGASSDADGAAEDPGDLRSPAEVALASRLRDPSALIALRVRRTRAAVLEGASS</sequence>
<organism evidence="9 10">
    <name type="scientific">Brachybacterium hainanense</name>
    <dbReference type="NCBI Taxonomy" id="1541174"/>
    <lineage>
        <taxon>Bacteria</taxon>
        <taxon>Bacillati</taxon>
        <taxon>Actinomycetota</taxon>
        <taxon>Actinomycetes</taxon>
        <taxon>Micrococcales</taxon>
        <taxon>Dermabacteraceae</taxon>
        <taxon>Brachybacterium</taxon>
    </lineage>
</organism>
<dbReference type="InterPro" id="IPR000731">
    <property type="entry name" value="SSD"/>
</dbReference>
<feature type="transmembrane region" description="Helical" evidence="7">
    <location>
        <begin position="306"/>
        <end position="330"/>
    </location>
</feature>
<comment type="subcellular location">
    <subcellularLocation>
        <location evidence="1">Cell membrane</location>
        <topology evidence="1">Multi-pass membrane protein</topology>
    </subcellularLocation>
</comment>
<evidence type="ECO:0000256" key="5">
    <source>
        <dbReference type="ARBA" id="ARBA00023136"/>
    </source>
</evidence>
<dbReference type="RefSeq" id="WP_376980368.1">
    <property type="nucleotide sequence ID" value="NZ_JBHLSV010000010.1"/>
</dbReference>
<feature type="transmembrane region" description="Helical" evidence="7">
    <location>
        <begin position="179"/>
        <end position="197"/>
    </location>
</feature>
<proteinExistence type="predicted"/>
<accession>A0ABV6RBI8</accession>
<feature type="transmembrane region" description="Helical" evidence="7">
    <location>
        <begin position="271"/>
        <end position="294"/>
    </location>
</feature>
<keyword evidence="2" id="KW-1003">Cell membrane</keyword>
<evidence type="ECO:0000256" key="3">
    <source>
        <dbReference type="ARBA" id="ARBA00022692"/>
    </source>
</evidence>
<comment type="caution">
    <text evidence="9">The sequence shown here is derived from an EMBL/GenBank/DDBJ whole genome shotgun (WGS) entry which is preliminary data.</text>
</comment>
<keyword evidence="3 7" id="KW-0812">Transmembrane</keyword>
<feature type="transmembrane region" description="Helical" evidence="7">
    <location>
        <begin position="675"/>
        <end position="700"/>
    </location>
</feature>
<feature type="transmembrane region" description="Helical" evidence="7">
    <location>
        <begin position="369"/>
        <end position="392"/>
    </location>
</feature>
<dbReference type="SUPFAM" id="SSF82866">
    <property type="entry name" value="Multidrug efflux transporter AcrB transmembrane domain"/>
    <property type="match status" value="2"/>
</dbReference>
<evidence type="ECO:0000256" key="6">
    <source>
        <dbReference type="SAM" id="MobiDB-lite"/>
    </source>
</evidence>
<feature type="transmembrane region" description="Helical" evidence="7">
    <location>
        <begin position="531"/>
        <end position="551"/>
    </location>
</feature>
<feature type="region of interest" description="Disordered" evidence="6">
    <location>
        <begin position="885"/>
        <end position="906"/>
    </location>
</feature>
<feature type="transmembrane region" description="Helical" evidence="7">
    <location>
        <begin position="230"/>
        <end position="250"/>
    </location>
</feature>
<dbReference type="Proteomes" id="UP001589793">
    <property type="component" value="Unassembled WGS sequence"/>
</dbReference>
<dbReference type="Pfam" id="PF03176">
    <property type="entry name" value="MMPL"/>
    <property type="match status" value="2"/>
</dbReference>
<evidence type="ECO:0000256" key="7">
    <source>
        <dbReference type="SAM" id="Phobius"/>
    </source>
</evidence>
<reference evidence="9 10" key="1">
    <citation type="submission" date="2024-09" db="EMBL/GenBank/DDBJ databases">
        <authorList>
            <person name="Sun Q."/>
            <person name="Mori K."/>
        </authorList>
    </citation>
    <scope>NUCLEOTIDE SEQUENCE [LARGE SCALE GENOMIC DNA]</scope>
    <source>
        <strain evidence="9 10">CICC 10874</strain>
    </source>
</reference>
<feature type="transmembrane region" description="Helical" evidence="7">
    <location>
        <begin position="204"/>
        <end position="224"/>
    </location>
</feature>
<keyword evidence="10" id="KW-1185">Reference proteome</keyword>